<dbReference type="InterPro" id="IPR049835">
    <property type="entry name" value="RppB"/>
</dbReference>
<gene>
    <name evidence="10" type="ORF">PN497_21055</name>
</gene>
<dbReference type="InterPro" id="IPR003661">
    <property type="entry name" value="HisK_dim/P_dom"/>
</dbReference>
<evidence type="ECO:0000256" key="4">
    <source>
        <dbReference type="ARBA" id="ARBA00022679"/>
    </source>
</evidence>
<dbReference type="InterPro" id="IPR036890">
    <property type="entry name" value="HATPase_C_sf"/>
</dbReference>
<dbReference type="EC" id="2.7.13.3" evidence="2"/>
<keyword evidence="5 10" id="KW-0418">Kinase</keyword>
<dbReference type="PRINTS" id="PR00344">
    <property type="entry name" value="BCTRLSENSOR"/>
</dbReference>
<dbReference type="InterPro" id="IPR003594">
    <property type="entry name" value="HATPase_dom"/>
</dbReference>
<accession>A0ABT4ZWM6</accession>
<dbReference type="Proteomes" id="UP001211711">
    <property type="component" value="Unassembled WGS sequence"/>
</dbReference>
<dbReference type="CDD" id="cd00075">
    <property type="entry name" value="HATPase"/>
    <property type="match status" value="1"/>
</dbReference>
<evidence type="ECO:0000256" key="6">
    <source>
        <dbReference type="ARBA" id="ARBA00023012"/>
    </source>
</evidence>
<comment type="caution">
    <text evidence="10">The sequence shown here is derived from an EMBL/GenBank/DDBJ whole genome shotgun (WGS) entry which is preliminary data.</text>
</comment>
<sequence length="472" mass="52856">MRSISRRVDTKNTKRGKEEERKRGKIQSRIFHNSLFHYSRFKLAITYAGVMGATLLICGYFAHVVMVKAFTRTIDRELEVFGRIFEDKLKPRLKTPGVLPISISGYLPEICFKQQSCPILKSESAVMGLLLDGHYVRLLNLKGESIAAFYNSPDQFPDNLALNYSYDIRNLQGELYHLHLMPLYINNNQLWGYLQVGRSVQRLNHYMNGLHLLLIFGVPFSMFIIGGASWWLAGFAMQPIEKSYQQLQQFTGDAAHELLTPIASLQTIIDTNSITQETKQALQRQVKRLSSLTQDLLLLSRLENSLQAGKLSLNLQHICLNDVVADVEEELLPLAMNTGVLLSSNIPEKANFYIQGNEGQIYRLLLNLLSNGIKYTPVGGEVEINLSANNNYAIINVIDTGIGIPAADIPQIFDRFYRVNADRSRNTGGSGLGLAIALAITQTHKGKLEVESQVDHGSTFTLSLPLVSTVNK</sequence>
<dbReference type="PANTHER" id="PTHR45453:SF1">
    <property type="entry name" value="PHOSPHATE REGULON SENSOR PROTEIN PHOR"/>
    <property type="match status" value="1"/>
</dbReference>
<dbReference type="EMBL" id="JAQMTI010000266">
    <property type="protein sequence ID" value="MDB9443818.1"/>
    <property type="molecule type" value="Genomic_DNA"/>
</dbReference>
<dbReference type="PANTHER" id="PTHR45453">
    <property type="entry name" value="PHOSPHATE REGULON SENSOR PROTEIN PHOR"/>
    <property type="match status" value="1"/>
</dbReference>
<dbReference type="InterPro" id="IPR004358">
    <property type="entry name" value="Sig_transdc_His_kin-like_C"/>
</dbReference>
<dbReference type="Gene3D" id="1.10.287.130">
    <property type="match status" value="1"/>
</dbReference>
<dbReference type="SMART" id="SM00388">
    <property type="entry name" value="HisKA"/>
    <property type="match status" value="1"/>
</dbReference>
<dbReference type="Pfam" id="PF02518">
    <property type="entry name" value="HATPase_c"/>
    <property type="match status" value="1"/>
</dbReference>
<dbReference type="CDD" id="cd00082">
    <property type="entry name" value="HisKA"/>
    <property type="match status" value="1"/>
</dbReference>
<evidence type="ECO:0000313" key="11">
    <source>
        <dbReference type="Proteomes" id="UP001211711"/>
    </source>
</evidence>
<dbReference type="SUPFAM" id="SSF47384">
    <property type="entry name" value="Homodimeric domain of signal transducing histidine kinase"/>
    <property type="match status" value="1"/>
</dbReference>
<dbReference type="SUPFAM" id="SSF55874">
    <property type="entry name" value="ATPase domain of HSP90 chaperone/DNA topoisomerase II/histidine kinase"/>
    <property type="match status" value="1"/>
</dbReference>
<evidence type="ECO:0000256" key="8">
    <source>
        <dbReference type="SAM" id="Phobius"/>
    </source>
</evidence>
<feature type="region of interest" description="Disordered" evidence="7">
    <location>
        <begin position="1"/>
        <end position="25"/>
    </location>
</feature>
<feature type="domain" description="Histidine kinase" evidence="9">
    <location>
        <begin position="253"/>
        <end position="468"/>
    </location>
</feature>
<dbReference type="Pfam" id="PF00512">
    <property type="entry name" value="HisKA"/>
    <property type="match status" value="1"/>
</dbReference>
<proteinExistence type="predicted"/>
<dbReference type="GO" id="GO:0016301">
    <property type="term" value="F:kinase activity"/>
    <property type="evidence" value="ECO:0007669"/>
    <property type="project" value="UniProtKB-KW"/>
</dbReference>
<dbReference type="Gene3D" id="3.30.565.10">
    <property type="entry name" value="Histidine kinase-like ATPase, C-terminal domain"/>
    <property type="match status" value="1"/>
</dbReference>
<keyword evidence="4" id="KW-0808">Transferase</keyword>
<evidence type="ECO:0000313" key="10">
    <source>
        <dbReference type="EMBL" id="MDB9443818.1"/>
    </source>
</evidence>
<keyword evidence="11" id="KW-1185">Reference proteome</keyword>
<reference evidence="10 11" key="1">
    <citation type="submission" date="2023-01" db="EMBL/GenBank/DDBJ databases">
        <title>Genomes from the Australian National Cyanobacteria Reference Collection.</title>
        <authorList>
            <person name="Willis A."/>
            <person name="Lee E.M.F."/>
        </authorList>
    </citation>
    <scope>NUCLEOTIDE SEQUENCE [LARGE SCALE GENOMIC DNA]</scope>
    <source>
        <strain evidence="10 11">CS-549</strain>
    </source>
</reference>
<dbReference type="InterPro" id="IPR050351">
    <property type="entry name" value="BphY/WalK/GraS-like"/>
</dbReference>
<dbReference type="InterPro" id="IPR005467">
    <property type="entry name" value="His_kinase_dom"/>
</dbReference>
<protein>
    <recommendedName>
        <fullName evidence="2">histidine kinase</fullName>
        <ecNumber evidence="2">2.7.13.3</ecNumber>
    </recommendedName>
</protein>
<keyword evidence="8" id="KW-0812">Transmembrane</keyword>
<keyword evidence="8" id="KW-1133">Transmembrane helix</keyword>
<evidence type="ECO:0000256" key="3">
    <source>
        <dbReference type="ARBA" id="ARBA00022553"/>
    </source>
</evidence>
<dbReference type="InterPro" id="IPR036097">
    <property type="entry name" value="HisK_dim/P_sf"/>
</dbReference>
<dbReference type="RefSeq" id="WP_272110827.1">
    <property type="nucleotide sequence ID" value="NZ_JAQMTI010000266.1"/>
</dbReference>
<dbReference type="SMART" id="SM00387">
    <property type="entry name" value="HATPase_c"/>
    <property type="match status" value="1"/>
</dbReference>
<evidence type="ECO:0000256" key="5">
    <source>
        <dbReference type="ARBA" id="ARBA00022777"/>
    </source>
</evidence>
<name>A0ABT4ZWM6_9CYAN</name>
<dbReference type="PROSITE" id="PS50109">
    <property type="entry name" value="HIS_KIN"/>
    <property type="match status" value="1"/>
</dbReference>
<keyword evidence="8" id="KW-0472">Membrane</keyword>
<comment type="catalytic activity">
    <reaction evidence="1">
        <text>ATP + protein L-histidine = ADP + protein N-phospho-L-histidine.</text>
        <dbReference type="EC" id="2.7.13.3"/>
    </reaction>
</comment>
<evidence type="ECO:0000256" key="7">
    <source>
        <dbReference type="SAM" id="MobiDB-lite"/>
    </source>
</evidence>
<dbReference type="NCBIfam" id="NF041735">
    <property type="entry name" value="hist_kin_RppB"/>
    <property type="match status" value="1"/>
</dbReference>
<organism evidence="10 11">
    <name type="scientific">Sphaerospermopsis kisseleviana CS-549</name>
    <dbReference type="NCBI Taxonomy" id="3021783"/>
    <lineage>
        <taxon>Bacteria</taxon>
        <taxon>Bacillati</taxon>
        <taxon>Cyanobacteriota</taxon>
        <taxon>Cyanophyceae</taxon>
        <taxon>Nostocales</taxon>
        <taxon>Aphanizomenonaceae</taxon>
        <taxon>Sphaerospermopsis</taxon>
        <taxon>Sphaerospermopsis kisseleviana</taxon>
    </lineage>
</organism>
<keyword evidence="3" id="KW-0597">Phosphoprotein</keyword>
<feature type="transmembrane region" description="Helical" evidence="8">
    <location>
        <begin position="44"/>
        <end position="66"/>
    </location>
</feature>
<feature type="compositionally biased region" description="Basic and acidic residues" evidence="7">
    <location>
        <begin position="1"/>
        <end position="22"/>
    </location>
</feature>
<evidence type="ECO:0000259" key="9">
    <source>
        <dbReference type="PROSITE" id="PS50109"/>
    </source>
</evidence>
<evidence type="ECO:0000256" key="1">
    <source>
        <dbReference type="ARBA" id="ARBA00000085"/>
    </source>
</evidence>
<feature type="transmembrane region" description="Helical" evidence="8">
    <location>
        <begin position="212"/>
        <end position="233"/>
    </location>
</feature>
<evidence type="ECO:0000256" key="2">
    <source>
        <dbReference type="ARBA" id="ARBA00012438"/>
    </source>
</evidence>
<keyword evidence="6" id="KW-0902">Two-component regulatory system</keyword>